<feature type="compositionally biased region" description="Low complexity" evidence="1">
    <location>
        <begin position="88"/>
        <end position="99"/>
    </location>
</feature>
<evidence type="ECO:0008006" key="4">
    <source>
        <dbReference type="Google" id="ProtNLM"/>
    </source>
</evidence>
<feature type="region of interest" description="Disordered" evidence="1">
    <location>
        <begin position="88"/>
        <end position="115"/>
    </location>
</feature>
<evidence type="ECO:0000313" key="2">
    <source>
        <dbReference type="EMBL" id="GAA5483860.1"/>
    </source>
</evidence>
<gene>
    <name evidence="2" type="ORF">Hsar01_03094</name>
</gene>
<protein>
    <recommendedName>
        <fullName evidence="4">Transposase</fullName>
    </recommendedName>
</protein>
<dbReference type="EMBL" id="BAABRI010000018">
    <property type="protein sequence ID" value="GAA5483860.1"/>
    <property type="molecule type" value="Genomic_DNA"/>
</dbReference>
<keyword evidence="3" id="KW-1185">Reference proteome</keyword>
<evidence type="ECO:0000313" key="3">
    <source>
        <dbReference type="Proteomes" id="UP001476282"/>
    </source>
</evidence>
<comment type="caution">
    <text evidence="2">The sequence shown here is derived from an EMBL/GenBank/DDBJ whole genome shotgun (WGS) entry which is preliminary data.</text>
</comment>
<proteinExistence type="predicted"/>
<reference evidence="2 3" key="1">
    <citation type="submission" date="2024-02" db="EMBL/GenBank/DDBJ databases">
        <title>Haloferula sargassicola NBRC 104335.</title>
        <authorList>
            <person name="Ichikawa N."/>
            <person name="Katano-Makiyama Y."/>
            <person name="Hidaka K."/>
        </authorList>
    </citation>
    <scope>NUCLEOTIDE SEQUENCE [LARGE SCALE GENOMIC DNA]</scope>
    <source>
        <strain evidence="2 3">NBRC 104335</strain>
    </source>
</reference>
<name>A0ABP9UQN4_9BACT</name>
<organism evidence="2 3">
    <name type="scientific">Haloferula sargassicola</name>
    <dbReference type="NCBI Taxonomy" id="490096"/>
    <lineage>
        <taxon>Bacteria</taxon>
        <taxon>Pseudomonadati</taxon>
        <taxon>Verrucomicrobiota</taxon>
        <taxon>Verrucomicrobiia</taxon>
        <taxon>Verrucomicrobiales</taxon>
        <taxon>Verrucomicrobiaceae</taxon>
        <taxon>Haloferula</taxon>
    </lineage>
</organism>
<accession>A0ABP9UQN4</accession>
<evidence type="ECO:0000256" key="1">
    <source>
        <dbReference type="SAM" id="MobiDB-lite"/>
    </source>
</evidence>
<sequence length="115" mass="12513">MKLVGIDESLLSKVGKACPGVFRAWMAEMREATWNSADEMLVHYPRCRHLGGCRFHFSMLPDDSGLRANVIFARPTAPGCVTVTGFASAPQSSAAAPVSRRQRSPMNMSTKTPTV</sequence>
<dbReference type="Proteomes" id="UP001476282">
    <property type="component" value="Unassembled WGS sequence"/>
</dbReference>
<dbReference type="RefSeq" id="WP_353567965.1">
    <property type="nucleotide sequence ID" value="NZ_BAABRI010000018.1"/>
</dbReference>
<feature type="compositionally biased region" description="Polar residues" evidence="1">
    <location>
        <begin position="106"/>
        <end position="115"/>
    </location>
</feature>